<name>A0A7R9A5B7_9CRUS</name>
<dbReference type="EMBL" id="CAJPEV010001727">
    <property type="protein sequence ID" value="CAG0894061.1"/>
    <property type="molecule type" value="Genomic_DNA"/>
</dbReference>
<keyword evidence="7" id="KW-0131">Cell cycle</keyword>
<evidence type="ECO:0000256" key="7">
    <source>
        <dbReference type="ARBA" id="ARBA00023306"/>
    </source>
</evidence>
<dbReference type="SUPFAM" id="SSF47954">
    <property type="entry name" value="Cyclin-like"/>
    <property type="match status" value="2"/>
</dbReference>
<dbReference type="GO" id="GO:0005634">
    <property type="term" value="C:nucleus"/>
    <property type="evidence" value="ECO:0007669"/>
    <property type="project" value="UniProtKB-SubCell"/>
</dbReference>
<dbReference type="GO" id="GO:0005667">
    <property type="term" value="C:transcription regulator complex"/>
    <property type="evidence" value="ECO:0007669"/>
    <property type="project" value="TreeGrafter"/>
</dbReference>
<evidence type="ECO:0000256" key="3">
    <source>
        <dbReference type="ARBA" id="ARBA00022491"/>
    </source>
</evidence>
<evidence type="ECO:0000259" key="11">
    <source>
        <dbReference type="SMART" id="SM01368"/>
    </source>
</evidence>
<keyword evidence="3" id="KW-0678">Repressor</keyword>
<dbReference type="SMART" id="SM01368">
    <property type="entry name" value="RB_A"/>
    <property type="match status" value="1"/>
</dbReference>
<keyword evidence="6" id="KW-0539">Nucleus</keyword>
<evidence type="ECO:0000256" key="1">
    <source>
        <dbReference type="ARBA" id="ARBA00004123"/>
    </source>
</evidence>
<dbReference type="InterPro" id="IPR028309">
    <property type="entry name" value="RB_fam"/>
</dbReference>
<evidence type="ECO:0000256" key="4">
    <source>
        <dbReference type="ARBA" id="ARBA00023015"/>
    </source>
</evidence>
<evidence type="ECO:0000256" key="8">
    <source>
        <dbReference type="SAM" id="MobiDB-lite"/>
    </source>
</evidence>
<keyword evidence="4" id="KW-0805">Transcription regulation</keyword>
<dbReference type="CDD" id="cd00043">
    <property type="entry name" value="CYCLIN_SF"/>
    <property type="match status" value="1"/>
</dbReference>
<dbReference type="GO" id="GO:0000785">
    <property type="term" value="C:chromatin"/>
    <property type="evidence" value="ECO:0007669"/>
    <property type="project" value="TreeGrafter"/>
</dbReference>
<comment type="subcellular location">
    <subcellularLocation>
        <location evidence="1">Nucleus</location>
    </subcellularLocation>
</comment>
<gene>
    <name evidence="12" type="ORF">DSTB1V02_LOCUS7981</name>
</gene>
<protein>
    <recommendedName>
        <fullName evidence="14">Retinoblastoma-like protein 1</fullName>
    </recommendedName>
</protein>
<dbReference type="FunFam" id="1.10.472.10:FF:000035">
    <property type="entry name" value="RB transcriptional corepressor-like 1"/>
    <property type="match status" value="1"/>
</dbReference>
<dbReference type="Gene3D" id="1.10.472.140">
    <property type="match status" value="1"/>
</dbReference>
<feature type="compositionally biased region" description="Pro residues" evidence="8">
    <location>
        <begin position="858"/>
        <end position="867"/>
    </location>
</feature>
<evidence type="ECO:0008006" key="14">
    <source>
        <dbReference type="Google" id="ProtNLM"/>
    </source>
</evidence>
<dbReference type="Proteomes" id="UP000677054">
    <property type="component" value="Unassembled WGS sequence"/>
</dbReference>
<accession>A0A7R9A5B7</accession>
<feature type="region of interest" description="Disordered" evidence="8">
    <location>
        <begin position="331"/>
        <end position="364"/>
    </location>
</feature>
<feature type="compositionally biased region" description="Polar residues" evidence="8">
    <location>
        <begin position="351"/>
        <end position="364"/>
    </location>
</feature>
<dbReference type="InterPro" id="IPR036915">
    <property type="entry name" value="Cyclin-like_sf"/>
</dbReference>
<dbReference type="PANTHER" id="PTHR13742">
    <property type="entry name" value="RETINOBLASTOMA-ASSOCIATED PROTEIN RB -RELATED"/>
    <property type="match status" value="1"/>
</dbReference>
<feature type="compositionally biased region" description="Basic and acidic residues" evidence="8">
    <location>
        <begin position="834"/>
        <end position="845"/>
    </location>
</feature>
<evidence type="ECO:0000259" key="9">
    <source>
        <dbReference type="SMART" id="SM00385"/>
    </source>
</evidence>
<feature type="compositionally biased region" description="Basic and acidic residues" evidence="8">
    <location>
        <begin position="341"/>
        <end position="350"/>
    </location>
</feature>
<dbReference type="InterPro" id="IPR013763">
    <property type="entry name" value="Cyclin-like_dom"/>
</dbReference>
<dbReference type="GO" id="GO:0000977">
    <property type="term" value="F:RNA polymerase II transcription regulatory region sequence-specific DNA binding"/>
    <property type="evidence" value="ECO:0007669"/>
    <property type="project" value="TreeGrafter"/>
</dbReference>
<proteinExistence type="inferred from homology"/>
<dbReference type="SMART" id="SM00385">
    <property type="entry name" value="CYCLIN"/>
    <property type="match status" value="1"/>
</dbReference>
<evidence type="ECO:0000259" key="10">
    <source>
        <dbReference type="SMART" id="SM01367"/>
    </source>
</evidence>
<keyword evidence="5" id="KW-0804">Transcription</keyword>
<dbReference type="InterPro" id="IPR002719">
    <property type="entry name" value="RB_B"/>
</dbReference>
<evidence type="ECO:0000256" key="5">
    <source>
        <dbReference type="ARBA" id="ARBA00023163"/>
    </source>
</evidence>
<feature type="domain" description="Cyclin-like" evidence="9">
    <location>
        <begin position="733"/>
        <end position="894"/>
    </location>
</feature>
<feature type="region of interest" description="Disordered" evidence="8">
    <location>
        <begin position="601"/>
        <end position="633"/>
    </location>
</feature>
<sequence>MGQGQDEDIWKMWLDVCADLNMDKNTAEDAYQSYNKISQNYTLEGNPLHWLACAFYVACRKSSVPAVGNSSSVVEGNYVSLMRLLKSCQISITDFFKKAKKWVDMANSPASFREKIERLEHNFAVSKVLFQKFIPIFLQMFKDPANDPPRPPRSRKQRTKLPCSSKELMEFTWLLFVYIKGHFPAIRTDLVNSYHLLMACCDLVFGNALLDDRRDIIRDSFGGLPQNYHSTDYQPPKELPCTIELLCKSHDGIVLEAKGIKEHWCKPRIKILVEKKILKGKSSTFSGLLDPHHMEHNMKMIKKEYDVAVLNGGDFDEMIFLQDDPALGVKDGNSGTAELTSRMREKREKQQPQSSPQKVHSPFSLVSATPLTGRMFLKAKEGCNTPISNATHSVSKLQKLLQGHTNVPSETLISVFKNCQENSLTEIQKRLKVMGDAFCESFTQPSENHPGSDMEFARKRLQLGESLYYKALESVLLAEQKRLNNDSADLTNLLSQDALHRCLFACCMEIVIFSYNSQRSFPWILEVLNLEPYIFYRIIEVYIRAENQLSRDIVKHLNAIEEQVFESLAWKSDSPLWEKLQEVDHVPSCEEVSLPSQLSITQSPSQLSSSPLSHLTPGSMVSADKNPPSRSSPVRVAECFQSPVPPNSARRRLFEQAPITIATATIPNTNLRGERLALALPVFPDMHSAKPMKSILITNEKKHTSNIDGKKDNKPRKGSLHFFLRKFYHLASVRLQHLCQLLEINEIDLQRKIWTCFEHSITNYYELMMDRHLDQLLMCSVYIMCKITREDRTFQEIMRCYRLQPQACSHVYRSVLLRNKRRRGSGSSDSQSSSEKEDSNGRSSEETTSMRSSSTLPQQPPSAPPTPTQLAGTSSSFELEDRGDLISFYNAVYMQKLKPFAMRFSTGNGREPTGHPPLSPLMVSNKHHLSPRRKVANDHEIYVSPLGLDYKNLVLPYKVKYSFNRSAGQELQAINNLVRLSKARKHLLPDDGTDEPPIKRPASCDPMSQKLQDVMTELKMHHEPVK</sequence>
<evidence type="ECO:0000313" key="12">
    <source>
        <dbReference type="EMBL" id="CAD7248160.1"/>
    </source>
</evidence>
<dbReference type="GO" id="GO:0006357">
    <property type="term" value="P:regulation of transcription by RNA polymerase II"/>
    <property type="evidence" value="ECO:0007669"/>
    <property type="project" value="InterPro"/>
</dbReference>
<feature type="domain" description="Retinoblastoma-associated protein A-box" evidence="11">
    <location>
        <begin position="385"/>
        <end position="580"/>
    </location>
</feature>
<comment type="similarity">
    <text evidence="2">Belongs to the retinoblastoma protein (RB) family.</text>
</comment>
<dbReference type="GO" id="GO:0030154">
    <property type="term" value="P:cell differentiation"/>
    <property type="evidence" value="ECO:0007669"/>
    <property type="project" value="TreeGrafter"/>
</dbReference>
<organism evidence="12">
    <name type="scientific">Darwinula stevensoni</name>
    <dbReference type="NCBI Taxonomy" id="69355"/>
    <lineage>
        <taxon>Eukaryota</taxon>
        <taxon>Metazoa</taxon>
        <taxon>Ecdysozoa</taxon>
        <taxon>Arthropoda</taxon>
        <taxon>Crustacea</taxon>
        <taxon>Oligostraca</taxon>
        <taxon>Ostracoda</taxon>
        <taxon>Podocopa</taxon>
        <taxon>Podocopida</taxon>
        <taxon>Darwinulocopina</taxon>
        <taxon>Darwinuloidea</taxon>
        <taxon>Darwinulidae</taxon>
        <taxon>Darwinula</taxon>
    </lineage>
</organism>
<evidence type="ECO:0000256" key="2">
    <source>
        <dbReference type="ARBA" id="ARBA00009475"/>
    </source>
</evidence>
<dbReference type="PANTHER" id="PTHR13742:SF17">
    <property type="entry name" value="RE32990P-RELATED"/>
    <property type="match status" value="1"/>
</dbReference>
<reference evidence="12" key="1">
    <citation type="submission" date="2020-11" db="EMBL/GenBank/DDBJ databases">
        <authorList>
            <person name="Tran Van P."/>
        </authorList>
    </citation>
    <scope>NUCLEOTIDE SEQUENCE</scope>
</reference>
<dbReference type="AlphaFoldDB" id="A0A7R9A5B7"/>
<dbReference type="Pfam" id="PF01858">
    <property type="entry name" value="RB_A"/>
    <property type="match status" value="1"/>
</dbReference>
<dbReference type="SMART" id="SM01367">
    <property type="entry name" value="DUF3452"/>
    <property type="match status" value="1"/>
</dbReference>
<dbReference type="InterPro" id="IPR024599">
    <property type="entry name" value="RB_N"/>
</dbReference>
<dbReference type="Pfam" id="PF11934">
    <property type="entry name" value="DUF3452"/>
    <property type="match status" value="1"/>
</dbReference>
<feature type="compositionally biased region" description="Low complexity" evidence="8">
    <location>
        <begin position="846"/>
        <end position="857"/>
    </location>
</feature>
<dbReference type="GO" id="GO:2000134">
    <property type="term" value="P:negative regulation of G1/S transition of mitotic cell cycle"/>
    <property type="evidence" value="ECO:0007669"/>
    <property type="project" value="TreeGrafter"/>
</dbReference>
<evidence type="ECO:0000256" key="6">
    <source>
        <dbReference type="ARBA" id="ARBA00023242"/>
    </source>
</evidence>
<feature type="compositionally biased region" description="Low complexity" evidence="8">
    <location>
        <begin position="601"/>
        <end position="613"/>
    </location>
</feature>
<dbReference type="Gene3D" id="1.10.472.10">
    <property type="entry name" value="Cyclin-like"/>
    <property type="match status" value="3"/>
</dbReference>
<dbReference type="Pfam" id="PF01857">
    <property type="entry name" value="RB_B"/>
    <property type="match status" value="1"/>
</dbReference>
<feature type="region of interest" description="Disordered" evidence="8">
    <location>
        <begin position="821"/>
        <end position="876"/>
    </location>
</feature>
<keyword evidence="13" id="KW-1185">Reference proteome</keyword>
<feature type="domain" description="Retinoblastoma-associated protein N-terminal" evidence="10">
    <location>
        <begin position="62"/>
        <end position="207"/>
    </location>
</feature>
<dbReference type="OrthoDB" id="844594at2759"/>
<dbReference type="InterPro" id="IPR002720">
    <property type="entry name" value="RB_A"/>
</dbReference>
<dbReference type="EMBL" id="LR901244">
    <property type="protein sequence ID" value="CAD7248160.1"/>
    <property type="molecule type" value="Genomic_DNA"/>
</dbReference>
<evidence type="ECO:0000313" key="13">
    <source>
        <dbReference type="Proteomes" id="UP000677054"/>
    </source>
</evidence>